<feature type="non-terminal residue" evidence="1">
    <location>
        <position position="226"/>
    </location>
</feature>
<accession>A0A1I2WMX4</accession>
<evidence type="ECO:0000313" key="1">
    <source>
        <dbReference type="EMBL" id="SFH02748.1"/>
    </source>
</evidence>
<dbReference type="EMBL" id="FOPC01000013">
    <property type="protein sequence ID" value="SFH02748.1"/>
    <property type="molecule type" value="Genomic_DNA"/>
</dbReference>
<evidence type="ECO:0000313" key="2">
    <source>
        <dbReference type="Proteomes" id="UP000199642"/>
    </source>
</evidence>
<dbReference type="AlphaFoldDB" id="A0A1I2WMX4"/>
<dbReference type="InterPro" id="IPR036116">
    <property type="entry name" value="FN3_sf"/>
</dbReference>
<protein>
    <recommendedName>
        <fullName evidence="3">Fibronectin type-III domain-containing protein</fullName>
    </recommendedName>
</protein>
<gene>
    <name evidence="1" type="ORF">SAMN04487988_113100</name>
</gene>
<evidence type="ECO:0008006" key="3">
    <source>
        <dbReference type="Google" id="ProtNLM"/>
    </source>
</evidence>
<dbReference type="InterPro" id="IPR013783">
    <property type="entry name" value="Ig-like_fold"/>
</dbReference>
<dbReference type="SUPFAM" id="SSF49265">
    <property type="entry name" value="Fibronectin type III"/>
    <property type="match status" value="1"/>
</dbReference>
<sequence>MKSILQSILGKKVTLISSLVDFGNCFLKGRNSFLIILLLLLHTSVFAQAPSEPSTNLSISNIDGNRFYVSFTKQTGSGDKRIIVASTSPVTAEPINGADYLAGSFGLGNEIAPGQFVVYNGTASGTWINGLNHSTTYHFRIYEYNGTSFSTEYLITEFLEGSATTLTAPTNQASSLTFSNVTGNSMTVGWARGNGAGVILIARADNPVEAEPQDLTNYNPWNGAFG</sequence>
<proteinExistence type="predicted"/>
<dbReference type="Gene3D" id="2.60.40.10">
    <property type="entry name" value="Immunoglobulins"/>
    <property type="match status" value="1"/>
</dbReference>
<dbReference type="Proteomes" id="UP000199642">
    <property type="component" value="Unassembled WGS sequence"/>
</dbReference>
<dbReference type="RefSeq" id="WP_218144161.1">
    <property type="nucleotide sequence ID" value="NZ_FOPC01000013.1"/>
</dbReference>
<organism evidence="1 2">
    <name type="scientific">Algoriphagus hitonicola</name>
    <dbReference type="NCBI Taxonomy" id="435880"/>
    <lineage>
        <taxon>Bacteria</taxon>
        <taxon>Pseudomonadati</taxon>
        <taxon>Bacteroidota</taxon>
        <taxon>Cytophagia</taxon>
        <taxon>Cytophagales</taxon>
        <taxon>Cyclobacteriaceae</taxon>
        <taxon>Algoriphagus</taxon>
    </lineage>
</organism>
<name>A0A1I2WMX4_9BACT</name>
<reference evidence="2" key="1">
    <citation type="submission" date="2016-10" db="EMBL/GenBank/DDBJ databases">
        <authorList>
            <person name="Varghese N."/>
            <person name="Submissions S."/>
        </authorList>
    </citation>
    <scope>NUCLEOTIDE SEQUENCE [LARGE SCALE GENOMIC DNA]</scope>
    <source>
        <strain evidence="2">DSM 19315</strain>
    </source>
</reference>
<keyword evidence="2" id="KW-1185">Reference proteome</keyword>
<dbReference type="STRING" id="435880.SAMN04487988_113100"/>